<dbReference type="Gramene" id="OIT40364">
    <property type="protein sequence ID" value="OIT40364"/>
    <property type="gene ID" value="A4A49_65511"/>
</dbReference>
<name>A0A314LIE9_NICAT</name>
<evidence type="ECO:0000256" key="4">
    <source>
        <dbReference type="ARBA" id="ARBA00023163"/>
    </source>
</evidence>
<dbReference type="SMR" id="A0A314LIE9"/>
<evidence type="ECO:0000256" key="1">
    <source>
        <dbReference type="ARBA" id="ARBA00004123"/>
    </source>
</evidence>
<sequence>SSTSSDALSYSSSSSDNEEENPPTFEVVMADSCVDDKDIPRKICKHLPPTLEQAFLQHRGKEWYVNMSVGNQRRFKVGRSLFVLENFIRRGFIVKFTLVDVSPLHAIFNVQVKGD</sequence>
<comment type="subcellular location">
    <subcellularLocation>
        <location evidence="1">Nucleus</location>
    </subcellularLocation>
</comment>
<dbReference type="Proteomes" id="UP000187609">
    <property type="component" value="Unassembled WGS sequence"/>
</dbReference>
<evidence type="ECO:0008006" key="9">
    <source>
        <dbReference type="Google" id="ProtNLM"/>
    </source>
</evidence>
<keyword evidence="8" id="KW-1185">Reference proteome</keyword>
<keyword evidence="4" id="KW-0804">Transcription</keyword>
<evidence type="ECO:0000256" key="2">
    <source>
        <dbReference type="ARBA" id="ARBA00023015"/>
    </source>
</evidence>
<feature type="non-terminal residue" evidence="7">
    <location>
        <position position="1"/>
    </location>
</feature>
<evidence type="ECO:0000256" key="3">
    <source>
        <dbReference type="ARBA" id="ARBA00023125"/>
    </source>
</evidence>
<proteinExistence type="predicted"/>
<organism evidence="7 8">
    <name type="scientific">Nicotiana attenuata</name>
    <name type="common">Coyote tobacco</name>
    <dbReference type="NCBI Taxonomy" id="49451"/>
    <lineage>
        <taxon>Eukaryota</taxon>
        <taxon>Viridiplantae</taxon>
        <taxon>Streptophyta</taxon>
        <taxon>Embryophyta</taxon>
        <taxon>Tracheophyta</taxon>
        <taxon>Spermatophyta</taxon>
        <taxon>Magnoliopsida</taxon>
        <taxon>eudicotyledons</taxon>
        <taxon>Gunneridae</taxon>
        <taxon>Pentapetalae</taxon>
        <taxon>asterids</taxon>
        <taxon>lamiids</taxon>
        <taxon>Solanales</taxon>
        <taxon>Solanaceae</taxon>
        <taxon>Nicotianoideae</taxon>
        <taxon>Nicotianeae</taxon>
        <taxon>Nicotiana</taxon>
    </lineage>
</organism>
<evidence type="ECO:0000256" key="5">
    <source>
        <dbReference type="ARBA" id="ARBA00023242"/>
    </source>
</evidence>
<keyword evidence="2" id="KW-0805">Transcription regulation</keyword>
<comment type="caution">
    <text evidence="7">The sequence shown here is derived from an EMBL/GenBank/DDBJ whole genome shotgun (WGS) entry which is preliminary data.</text>
</comment>
<keyword evidence="5" id="KW-0539">Nucleus</keyword>
<dbReference type="GO" id="GO:0003677">
    <property type="term" value="F:DNA binding"/>
    <property type="evidence" value="ECO:0007669"/>
    <property type="project" value="UniProtKB-KW"/>
</dbReference>
<dbReference type="SUPFAM" id="SSF101936">
    <property type="entry name" value="DNA-binding pseudobarrel domain"/>
    <property type="match status" value="1"/>
</dbReference>
<dbReference type="EMBL" id="MJEQ01000030">
    <property type="protein sequence ID" value="OIT40364.1"/>
    <property type="molecule type" value="Genomic_DNA"/>
</dbReference>
<evidence type="ECO:0000313" key="7">
    <source>
        <dbReference type="EMBL" id="OIT40364.1"/>
    </source>
</evidence>
<keyword evidence="3" id="KW-0238">DNA-binding</keyword>
<dbReference type="Gene3D" id="2.40.330.10">
    <property type="entry name" value="DNA-binding pseudobarrel domain"/>
    <property type="match status" value="1"/>
</dbReference>
<feature type="non-terminal residue" evidence="7">
    <location>
        <position position="115"/>
    </location>
</feature>
<accession>A0A314LIE9</accession>
<dbReference type="AlphaFoldDB" id="A0A314LIE9"/>
<evidence type="ECO:0000313" key="8">
    <source>
        <dbReference type="Proteomes" id="UP000187609"/>
    </source>
</evidence>
<feature type="region of interest" description="Disordered" evidence="6">
    <location>
        <begin position="1"/>
        <end position="23"/>
    </location>
</feature>
<dbReference type="InterPro" id="IPR015300">
    <property type="entry name" value="DNA-bd_pseudobarrel_sf"/>
</dbReference>
<gene>
    <name evidence="7" type="ORF">A4A49_65511</name>
</gene>
<reference evidence="7" key="1">
    <citation type="submission" date="2016-11" db="EMBL/GenBank/DDBJ databases">
        <title>The genome of Nicotiana attenuata.</title>
        <authorList>
            <person name="Xu S."/>
            <person name="Brockmoeller T."/>
            <person name="Gaquerel E."/>
            <person name="Navarro A."/>
            <person name="Kuhl H."/>
            <person name="Gase K."/>
            <person name="Ling Z."/>
            <person name="Zhou W."/>
            <person name="Kreitzer C."/>
            <person name="Stanke M."/>
            <person name="Tang H."/>
            <person name="Lyons E."/>
            <person name="Pandey P."/>
            <person name="Pandey S.P."/>
            <person name="Timmermann B."/>
            <person name="Baldwin I.T."/>
        </authorList>
    </citation>
    <scope>NUCLEOTIDE SEQUENCE [LARGE SCALE GENOMIC DNA]</scope>
    <source>
        <strain evidence="7">UT</strain>
    </source>
</reference>
<dbReference type="GO" id="GO:0005634">
    <property type="term" value="C:nucleus"/>
    <property type="evidence" value="ECO:0007669"/>
    <property type="project" value="UniProtKB-SubCell"/>
</dbReference>
<evidence type="ECO:0000256" key="6">
    <source>
        <dbReference type="SAM" id="MobiDB-lite"/>
    </source>
</evidence>
<feature type="compositionally biased region" description="Low complexity" evidence="6">
    <location>
        <begin position="1"/>
        <end position="15"/>
    </location>
</feature>
<protein>
    <recommendedName>
        <fullName evidence="9">TF-B3 domain-containing protein</fullName>
    </recommendedName>
</protein>